<organism evidence="7 8">
    <name type="scientific">Reichenbachiella faecimaris</name>
    <dbReference type="NCBI Taxonomy" id="692418"/>
    <lineage>
        <taxon>Bacteria</taxon>
        <taxon>Pseudomonadati</taxon>
        <taxon>Bacteroidota</taxon>
        <taxon>Cytophagia</taxon>
        <taxon>Cytophagales</taxon>
        <taxon>Reichenbachiellaceae</taxon>
        <taxon>Reichenbachiella</taxon>
    </lineage>
</organism>
<sequence>MTMDYQKILQEIEVEINALPDDGTVANYIPELAKVSPDRFGMHLTTVRNEHYAVGDSEVKFSIQSISKVFSLAMAFSLLGEKLWKRVGVEPSGNPFNSIVQLEYENGIPRNPFVNAGALVVVDVLLSELKDPEADLFAFVRSSTGSNDVSYNSVVAQSEKETGHLNTAFVHMMKAKGNIVNEADEILDFYYKQCSIEMTCRELAEAFLHFGDNGLAYNHAGFSLTTSQVKRLNALMLSCGFYDESGQFAFKVGLAGKSGVGGGIAAVYPEEFAVAVWSPKLNEKGNSVRGFHSLELLTTKTESSIF</sequence>
<evidence type="ECO:0000313" key="8">
    <source>
        <dbReference type="Proteomes" id="UP000192472"/>
    </source>
</evidence>
<dbReference type="EC" id="3.5.1.2" evidence="3 6"/>
<dbReference type="GO" id="GO:0006543">
    <property type="term" value="P:L-glutamine catabolic process"/>
    <property type="evidence" value="ECO:0007669"/>
    <property type="project" value="TreeGrafter"/>
</dbReference>
<comment type="catalytic activity">
    <reaction evidence="5 6">
        <text>L-glutamine + H2O = L-glutamate + NH4(+)</text>
        <dbReference type="Rhea" id="RHEA:15889"/>
        <dbReference type="ChEBI" id="CHEBI:15377"/>
        <dbReference type="ChEBI" id="CHEBI:28938"/>
        <dbReference type="ChEBI" id="CHEBI:29985"/>
        <dbReference type="ChEBI" id="CHEBI:58359"/>
        <dbReference type="EC" id="3.5.1.2"/>
    </reaction>
</comment>
<dbReference type="AlphaFoldDB" id="A0A1W2GQJ8"/>
<reference evidence="7 8" key="1">
    <citation type="submission" date="2017-04" db="EMBL/GenBank/DDBJ databases">
        <authorList>
            <person name="Afonso C.L."/>
            <person name="Miller P.J."/>
            <person name="Scott M.A."/>
            <person name="Spackman E."/>
            <person name="Goraichik I."/>
            <person name="Dimitrov K.M."/>
            <person name="Suarez D.L."/>
            <person name="Swayne D.E."/>
        </authorList>
    </citation>
    <scope>NUCLEOTIDE SEQUENCE [LARGE SCALE GENOMIC DNA]</scope>
    <source>
        <strain evidence="7 8">DSM 26133</strain>
    </source>
</reference>
<evidence type="ECO:0000256" key="3">
    <source>
        <dbReference type="ARBA" id="ARBA00012918"/>
    </source>
</evidence>
<feature type="binding site" evidence="6">
    <location>
        <position position="242"/>
    </location>
    <ligand>
        <name>substrate</name>
    </ligand>
</feature>
<dbReference type="Gene3D" id="3.40.710.10">
    <property type="entry name" value="DD-peptidase/beta-lactamase superfamily"/>
    <property type="match status" value="1"/>
</dbReference>
<dbReference type="GO" id="GO:0004359">
    <property type="term" value="F:glutaminase activity"/>
    <property type="evidence" value="ECO:0007669"/>
    <property type="project" value="UniProtKB-UniRule"/>
</dbReference>
<dbReference type="HAMAP" id="MF_00313">
    <property type="entry name" value="Glutaminase"/>
    <property type="match status" value="1"/>
</dbReference>
<feature type="binding site" evidence="6">
    <location>
        <position position="159"/>
    </location>
    <ligand>
        <name>substrate</name>
    </ligand>
</feature>
<evidence type="ECO:0000256" key="2">
    <source>
        <dbReference type="ARBA" id="ARBA00011881"/>
    </source>
</evidence>
<accession>A0A1W2GQJ8</accession>
<evidence type="ECO:0000256" key="4">
    <source>
        <dbReference type="ARBA" id="ARBA00022801"/>
    </source>
</evidence>
<dbReference type="Pfam" id="PF04960">
    <property type="entry name" value="Glutaminase"/>
    <property type="match status" value="1"/>
</dbReference>
<evidence type="ECO:0000256" key="5">
    <source>
        <dbReference type="ARBA" id="ARBA00049534"/>
    </source>
</evidence>
<gene>
    <name evidence="6" type="primary">glsA</name>
    <name evidence="7" type="ORF">SAMN04488029_3961</name>
</gene>
<keyword evidence="6" id="KW-0007">Acetylation</keyword>
<dbReference type="SUPFAM" id="SSF56601">
    <property type="entry name" value="beta-lactamase/transpeptidase-like"/>
    <property type="match status" value="1"/>
</dbReference>
<feature type="binding site" evidence="6">
    <location>
        <position position="260"/>
    </location>
    <ligand>
        <name>substrate</name>
    </ligand>
</feature>
<dbReference type="STRING" id="692418.SAMN04488029_3961"/>
<evidence type="ECO:0000313" key="7">
    <source>
        <dbReference type="EMBL" id="SMD38955.1"/>
    </source>
</evidence>
<keyword evidence="4 6" id="KW-0378">Hydrolase</keyword>
<dbReference type="NCBIfam" id="NF002133">
    <property type="entry name" value="PRK00971.1-2"/>
    <property type="match status" value="1"/>
</dbReference>
<feature type="binding site" evidence="6">
    <location>
        <position position="65"/>
    </location>
    <ligand>
        <name>substrate</name>
    </ligand>
</feature>
<proteinExistence type="inferred from homology"/>
<dbReference type="GO" id="GO:0006537">
    <property type="term" value="P:glutamate biosynthetic process"/>
    <property type="evidence" value="ECO:0007669"/>
    <property type="project" value="TreeGrafter"/>
</dbReference>
<dbReference type="FunFam" id="3.40.710.10:FF:000005">
    <property type="entry name" value="Glutaminase"/>
    <property type="match status" value="1"/>
</dbReference>
<name>A0A1W2GQJ8_REIFA</name>
<dbReference type="InterPro" id="IPR015868">
    <property type="entry name" value="Glutaminase"/>
</dbReference>
<dbReference type="Proteomes" id="UP000192472">
    <property type="component" value="Unassembled WGS sequence"/>
</dbReference>
<feature type="binding site" evidence="6">
    <location>
        <position position="166"/>
    </location>
    <ligand>
        <name>substrate</name>
    </ligand>
</feature>
<protein>
    <recommendedName>
        <fullName evidence="3 6">Glutaminase</fullName>
        <ecNumber evidence="3 6">3.5.1.2</ecNumber>
    </recommendedName>
</protein>
<evidence type="ECO:0000256" key="1">
    <source>
        <dbReference type="ARBA" id="ARBA00011076"/>
    </source>
</evidence>
<feature type="binding site" evidence="6">
    <location>
        <position position="115"/>
    </location>
    <ligand>
        <name>substrate</name>
    </ligand>
</feature>
<comment type="subunit">
    <text evidence="2 6">Homotetramer.</text>
</comment>
<dbReference type="PANTHER" id="PTHR12544">
    <property type="entry name" value="GLUTAMINASE"/>
    <property type="match status" value="1"/>
</dbReference>
<comment type="similarity">
    <text evidence="1 6">Belongs to the glutaminase family.</text>
</comment>
<dbReference type="EMBL" id="FWYF01000005">
    <property type="protein sequence ID" value="SMD38955.1"/>
    <property type="molecule type" value="Genomic_DNA"/>
</dbReference>
<keyword evidence="8" id="KW-1185">Reference proteome</keyword>
<dbReference type="NCBIfam" id="TIGR03814">
    <property type="entry name" value="Gln_ase"/>
    <property type="match status" value="1"/>
</dbReference>
<dbReference type="PANTHER" id="PTHR12544:SF29">
    <property type="entry name" value="GLUTAMINASE"/>
    <property type="match status" value="1"/>
</dbReference>
<feature type="binding site" evidence="6">
    <location>
        <position position="190"/>
    </location>
    <ligand>
        <name>substrate</name>
    </ligand>
</feature>
<dbReference type="InterPro" id="IPR012338">
    <property type="entry name" value="Beta-lactam/transpept-like"/>
</dbReference>
<evidence type="ECO:0000256" key="6">
    <source>
        <dbReference type="HAMAP-Rule" id="MF_00313"/>
    </source>
</evidence>